<protein>
    <submittedName>
        <fullName evidence="1">CRISPR system Cascade subunit CasA</fullName>
    </submittedName>
</protein>
<evidence type="ECO:0000313" key="1">
    <source>
        <dbReference type="EMBL" id="SDH02056.1"/>
    </source>
</evidence>
<dbReference type="AlphaFoldDB" id="A0A1G7Z0L3"/>
<dbReference type="NCBIfam" id="TIGR02547">
    <property type="entry name" value="casA_cse1"/>
    <property type="match status" value="1"/>
</dbReference>
<dbReference type="STRING" id="504805.SAMN05421505_110133"/>
<keyword evidence="2" id="KW-1185">Reference proteome</keyword>
<gene>
    <name evidence="1" type="ORF">SAMN05421505_110133</name>
</gene>
<sequence length="551" mass="60607">MSSIAPSSFDLTHRPWVVVQYLHGAEAELSLTEVFAKARELRRIVGDVPTQEFAMLRLLLAILHDALDGPRDLDEWQQLWDSGFPLKRLGDYLDEHSDRFDLLHQETPFFQIAGLRSAKDEVGTLDRIVADVPNGVSFFTMRALGVDRLGFAEAARWLVHAHAYDTSGIKTGAVGDPRAKGGKVYPQGVGWCGNLGGVVVEGNDLQETLLLNLITFDTANLRVDLDDDMPTWRRPPSGPGPLHPVELSRRPTGLRDLYTWQSRRIRLAHDGEGVVGVLLAYGDALAPQNRHLHEPMTGWRRSAAQERKLGLPQVYMPREHDPTRSPWRGLGALIAGRAEGAEQRGEAAAFVRPRILDWVARLTVEGDFTPDFLIRARLFGVVYGTQQSVVDEIIDDAVVMPVVLLHRESSVLGQAAIDAVNDAETAVTVLGDLAADLAKAAGAAADPAKAAARDLGFATLDGPFRDWLAALSVLDVPIEQRSAWQRRTHRIVSRLGDELLRSAGDAAWEGRVVETKKGQDIWLTASYADLAFRTRLSRALPMATLNEPVGK</sequence>
<dbReference type="InterPro" id="IPR013381">
    <property type="entry name" value="CRISPR-assoc_prot_Cse1"/>
</dbReference>
<dbReference type="Proteomes" id="UP000198923">
    <property type="component" value="Unassembled WGS sequence"/>
</dbReference>
<proteinExistence type="predicted"/>
<reference evidence="1 2" key="1">
    <citation type="submission" date="2016-10" db="EMBL/GenBank/DDBJ databases">
        <authorList>
            <person name="de Groot N.N."/>
        </authorList>
    </citation>
    <scope>NUCLEOTIDE SEQUENCE [LARGE SCALE GENOMIC DNA]</scope>
    <source>
        <strain evidence="1 2">CPCC 201354</strain>
    </source>
</reference>
<dbReference type="OrthoDB" id="3187690at2"/>
<dbReference type="Gene3D" id="1.10.132.100">
    <property type="match status" value="1"/>
</dbReference>
<organism evidence="1 2">
    <name type="scientific">Sinosporangium album</name>
    <dbReference type="NCBI Taxonomy" id="504805"/>
    <lineage>
        <taxon>Bacteria</taxon>
        <taxon>Bacillati</taxon>
        <taxon>Actinomycetota</taxon>
        <taxon>Actinomycetes</taxon>
        <taxon>Streptosporangiales</taxon>
        <taxon>Streptosporangiaceae</taxon>
        <taxon>Sinosporangium</taxon>
    </lineage>
</organism>
<dbReference type="Pfam" id="PF09481">
    <property type="entry name" value="CRISPR_Cse1"/>
    <property type="match status" value="1"/>
</dbReference>
<accession>A0A1G7Z0L3</accession>
<dbReference type="CDD" id="cd09729">
    <property type="entry name" value="Cse1_I-E"/>
    <property type="match status" value="1"/>
</dbReference>
<dbReference type="EMBL" id="FNCN01000010">
    <property type="protein sequence ID" value="SDH02056.1"/>
    <property type="molecule type" value="Genomic_DNA"/>
</dbReference>
<evidence type="ECO:0000313" key="2">
    <source>
        <dbReference type="Proteomes" id="UP000198923"/>
    </source>
</evidence>
<name>A0A1G7Z0L3_9ACTN</name>
<dbReference type="RefSeq" id="WP_093170680.1">
    <property type="nucleotide sequence ID" value="NZ_FNCN01000010.1"/>
</dbReference>